<dbReference type="RefSeq" id="WP_131186629.1">
    <property type="nucleotide sequence ID" value="NZ_QPGR01000007.1"/>
</dbReference>
<dbReference type="NCBIfam" id="TIGR00392">
    <property type="entry name" value="ileS"/>
    <property type="match status" value="1"/>
</dbReference>
<dbReference type="EC" id="6.1.1.5" evidence="12"/>
<dbReference type="PANTHER" id="PTHR42765:SF1">
    <property type="entry name" value="ISOLEUCINE--TRNA LIGASE, MITOCHONDRIAL"/>
    <property type="match status" value="1"/>
</dbReference>
<dbReference type="AlphaFoldDB" id="A0A4Q9JU65"/>
<dbReference type="HAMAP" id="MF_02002">
    <property type="entry name" value="Ile_tRNA_synth_type1"/>
    <property type="match status" value="1"/>
</dbReference>
<evidence type="ECO:0000256" key="9">
    <source>
        <dbReference type="ARBA" id="ARBA00023146"/>
    </source>
</evidence>
<dbReference type="InterPro" id="IPR050081">
    <property type="entry name" value="Ile-tRNA_ligase"/>
</dbReference>
<dbReference type="OrthoDB" id="9810365at2"/>
<evidence type="ECO:0000256" key="8">
    <source>
        <dbReference type="ARBA" id="ARBA00022917"/>
    </source>
</evidence>
<dbReference type="CDD" id="cd07960">
    <property type="entry name" value="Anticodon_Ia_Ile_BEm"/>
    <property type="match status" value="1"/>
</dbReference>
<comment type="function">
    <text evidence="10 12">Catalyzes the attachment of isoleucine to tRNA(Ile). As IleRS can inadvertently accommodate and process structurally similar amino acids such as valine, to avoid such errors it has two additional distinct tRNA(Ile)-dependent editing activities. One activity is designated as 'pretransfer' editing and involves the hydrolysis of activated Val-AMP. The other activity is designated 'posttransfer' editing and involves deacylation of mischarged Val-tRNA(Ile).</text>
</comment>
<feature type="binding site" evidence="12">
    <location>
        <position position="897"/>
    </location>
    <ligand>
        <name>Zn(2+)</name>
        <dbReference type="ChEBI" id="CHEBI:29105"/>
    </ligand>
</feature>
<dbReference type="GO" id="GO:0008270">
    <property type="term" value="F:zinc ion binding"/>
    <property type="evidence" value="ECO:0007669"/>
    <property type="project" value="UniProtKB-UniRule"/>
</dbReference>
<feature type="binding site" evidence="12">
    <location>
        <position position="612"/>
    </location>
    <ligand>
        <name>ATP</name>
        <dbReference type="ChEBI" id="CHEBI:30616"/>
    </ligand>
</feature>
<keyword evidence="2 12" id="KW-0963">Cytoplasm</keyword>
<comment type="similarity">
    <text evidence="1 12">Belongs to the class-I aminoacyl-tRNA synthetase family. IleS type 1 subfamily.</text>
</comment>
<evidence type="ECO:0000256" key="4">
    <source>
        <dbReference type="ARBA" id="ARBA00022723"/>
    </source>
</evidence>
<keyword evidence="8 12" id="KW-0648">Protein biosynthesis</keyword>
<dbReference type="GO" id="GO:0005524">
    <property type="term" value="F:ATP binding"/>
    <property type="evidence" value="ECO:0007669"/>
    <property type="project" value="UniProtKB-UniRule"/>
</dbReference>
<dbReference type="InterPro" id="IPR023585">
    <property type="entry name" value="Ile-tRNA-ligase_type1"/>
</dbReference>
<dbReference type="GO" id="GO:0002161">
    <property type="term" value="F:aminoacyl-tRNA deacylase activity"/>
    <property type="evidence" value="ECO:0007669"/>
    <property type="project" value="InterPro"/>
</dbReference>
<feature type="binding site" evidence="12">
    <location>
        <position position="568"/>
    </location>
    <ligand>
        <name>L-isoleucyl-5'-AMP</name>
        <dbReference type="ChEBI" id="CHEBI:178002"/>
    </ligand>
</feature>
<dbReference type="SUPFAM" id="SSF52374">
    <property type="entry name" value="Nucleotidylyl transferase"/>
    <property type="match status" value="1"/>
</dbReference>
<feature type="binding site" evidence="12">
    <location>
        <position position="912"/>
    </location>
    <ligand>
        <name>Zn(2+)</name>
        <dbReference type="ChEBI" id="CHEBI:29105"/>
    </ligand>
</feature>
<comment type="subunit">
    <text evidence="12">Monomer.</text>
</comment>
<dbReference type="GO" id="GO:0000049">
    <property type="term" value="F:tRNA binding"/>
    <property type="evidence" value="ECO:0007669"/>
    <property type="project" value="InterPro"/>
</dbReference>
<dbReference type="Gene3D" id="3.40.50.620">
    <property type="entry name" value="HUPs"/>
    <property type="match status" value="2"/>
</dbReference>
<keyword evidence="9 12" id="KW-0030">Aminoacyl-tRNA synthetase</keyword>
<name>A0A4Q9JU65_9BACT</name>
<dbReference type="InterPro" id="IPR002300">
    <property type="entry name" value="aa-tRNA-synth_Ia"/>
</dbReference>
<dbReference type="PROSITE" id="PS00178">
    <property type="entry name" value="AA_TRNA_LIGASE_I"/>
    <property type="match status" value="1"/>
</dbReference>
<evidence type="ECO:0000256" key="3">
    <source>
        <dbReference type="ARBA" id="ARBA00022598"/>
    </source>
</evidence>
<comment type="cofactor">
    <cofactor evidence="12">
        <name>Zn(2+)</name>
        <dbReference type="ChEBI" id="CHEBI:29105"/>
    </cofactor>
    <text evidence="12">Binds 1 zinc ion per subunit.</text>
</comment>
<accession>A0A4Q9JU65</accession>
<reference evidence="15 16" key="1">
    <citation type="submission" date="2018-07" db="EMBL/GenBank/DDBJ databases">
        <title>Campylobacter zealandensis sp. nov., isolated from birds and water in New Zealand.</title>
        <authorList>
            <person name="Wilkinson D.A."/>
            <person name="Biggs P.J."/>
            <person name="French N.P."/>
            <person name="Midwinter A.C."/>
        </authorList>
    </citation>
    <scope>NUCLEOTIDE SEQUENCE [LARGE SCALE GENOMIC DNA]</scope>
    <source>
        <strain evidence="15 16">B423b</strain>
    </source>
</reference>
<dbReference type="SUPFAM" id="SSF50677">
    <property type="entry name" value="ValRS/IleRS/LeuRS editing domain"/>
    <property type="match status" value="1"/>
</dbReference>
<dbReference type="CDD" id="cd00818">
    <property type="entry name" value="IleRS_core"/>
    <property type="match status" value="1"/>
</dbReference>
<evidence type="ECO:0000313" key="16">
    <source>
        <dbReference type="Proteomes" id="UP000292583"/>
    </source>
</evidence>
<evidence type="ECO:0000256" key="7">
    <source>
        <dbReference type="ARBA" id="ARBA00022840"/>
    </source>
</evidence>
<dbReference type="Pfam" id="PF00133">
    <property type="entry name" value="tRNA-synt_1"/>
    <property type="match status" value="1"/>
</dbReference>
<keyword evidence="7 12" id="KW-0067">ATP-binding</keyword>
<evidence type="ECO:0000256" key="2">
    <source>
        <dbReference type="ARBA" id="ARBA00022490"/>
    </source>
</evidence>
<evidence type="ECO:0000313" key="15">
    <source>
        <dbReference type="EMBL" id="TBR81144.1"/>
    </source>
</evidence>
<sequence length="918" mass="106479">MDYKNTLLLPDTSFPMRANLNENEKQRFDKWFDKNYAYEKIKEKRKNTNKSFTLHDGPPYANGHIHIGHALNKILKETIIKLHYFQGEKVRFTPGWDCHGLPIEQQVEIKIQDKKHLLSKSEIRKLCRKHAKEFIDIQKEEFKNLGIIADWNKPYLTMDFAFEANIYRTLCEIAKKGLLLERSKPVFWSWAAKSALAEAEVEYEDKEDYSIFVSFDLDEASCKKLGVQKASAVIWTTTPWTLVANQAIALNPDEIYTLTKEGFIFAKALLKNMIEKNLTTGEIEKEFKAKDLEKLEAINPLNSRKSILILANHVVMEGGSGLVHTAPGHGEDDYYACLKYGIETIMPVDDGGCYDETLRVKKLLPQDLLDEFIGLHIFKANERILELLGDHLLHSSKFIHSYPFCWRTHKPVIYRATKQWFIAMDELKDGNTLRECAKEQIAKVKFYPQSGIKRIGSMIENRPDWCISRQRVWGTPIAFFRDKNSKEVILDDEILKFIADIFEKQGSDVWWELEIKDLLPPNSKYKAENLEKINDILDVWFDSGSTWNAVLKSHNYDAGEWIADMFLEGSDQHRGWFQSSLLTSVAINNQSPFKSILTHGFSIDEKGQKMSKSKGNVIAPSYVAKTYGVEILRLWVLLSDYSSDLKISDNILKQVSEQYRKIRNTIRFLLANINDLDDLNVKNFSFIDQWILSKAKEVFKNTKESFKNYEFAKGFNHLLNFLSSYLSGIYLDISKDRLYCEQKNSLKRKSTQVAMALITKELFNILAPFFTYTIDEALEHSNKIIKGNDIVDVFDLSFNEELNIDFNIDDKFLLEAREKFFEKIDILKKDKIIKSTLELKLCSTSSFILDLDKDEIIDWFMVSDVGIDNDGEILGEFKVDNEKFIILKAKEYKCPRCWKFKAIKEECLCDRCSKVLDL</sequence>
<evidence type="ECO:0000256" key="10">
    <source>
        <dbReference type="ARBA" id="ARBA00025217"/>
    </source>
</evidence>
<feature type="domain" description="Aminoacyl-tRNA synthetase class Ia" evidence="13">
    <location>
        <begin position="27"/>
        <end position="648"/>
    </location>
</feature>
<dbReference type="Proteomes" id="UP000292583">
    <property type="component" value="Unassembled WGS sequence"/>
</dbReference>
<dbReference type="InterPro" id="IPR009008">
    <property type="entry name" value="Val/Leu/Ile-tRNA-synth_edit"/>
</dbReference>
<keyword evidence="16" id="KW-1185">Reference proteome</keyword>
<dbReference type="InterPro" id="IPR014729">
    <property type="entry name" value="Rossmann-like_a/b/a_fold"/>
</dbReference>
<evidence type="ECO:0000256" key="1">
    <source>
        <dbReference type="ARBA" id="ARBA00006887"/>
    </source>
</evidence>
<dbReference type="PRINTS" id="PR00984">
    <property type="entry name" value="TRNASYNTHILE"/>
</dbReference>
<evidence type="ECO:0000256" key="11">
    <source>
        <dbReference type="ARBA" id="ARBA00048359"/>
    </source>
</evidence>
<evidence type="ECO:0000259" key="14">
    <source>
        <dbReference type="Pfam" id="PF08264"/>
    </source>
</evidence>
<keyword evidence="5 12" id="KW-0547">Nucleotide-binding</keyword>
<proteinExistence type="inferred from homology"/>
<dbReference type="SUPFAM" id="SSF47323">
    <property type="entry name" value="Anticodon-binding domain of a subclass of class I aminoacyl-tRNA synthetases"/>
    <property type="match status" value="1"/>
</dbReference>
<feature type="short sequence motif" description="'KMSKS' region" evidence="12">
    <location>
        <begin position="609"/>
        <end position="613"/>
    </location>
</feature>
<comment type="subcellular location">
    <subcellularLocation>
        <location evidence="12">Cytoplasm</location>
    </subcellularLocation>
</comment>
<dbReference type="InterPro" id="IPR013155">
    <property type="entry name" value="M/V/L/I-tRNA-synth_anticd-bd"/>
</dbReference>
<feature type="domain" description="Methionyl/Valyl/Leucyl/Isoleucyl-tRNA synthetase anticodon-binding" evidence="14">
    <location>
        <begin position="688"/>
        <end position="840"/>
    </location>
</feature>
<evidence type="ECO:0000259" key="13">
    <source>
        <dbReference type="Pfam" id="PF00133"/>
    </source>
</evidence>
<dbReference type="Gene3D" id="1.10.10.830">
    <property type="entry name" value="Ile-tRNA synthetase CP2 domain-like"/>
    <property type="match status" value="1"/>
</dbReference>
<dbReference type="GO" id="GO:0006428">
    <property type="term" value="P:isoleucyl-tRNA aminoacylation"/>
    <property type="evidence" value="ECO:0007669"/>
    <property type="project" value="UniProtKB-UniRule"/>
</dbReference>
<dbReference type="InterPro" id="IPR033708">
    <property type="entry name" value="Anticodon_Ile_BEm"/>
</dbReference>
<evidence type="ECO:0000256" key="12">
    <source>
        <dbReference type="HAMAP-Rule" id="MF_02002"/>
    </source>
</evidence>
<dbReference type="PANTHER" id="PTHR42765">
    <property type="entry name" value="SOLEUCYL-TRNA SYNTHETASE"/>
    <property type="match status" value="1"/>
</dbReference>
<evidence type="ECO:0000256" key="6">
    <source>
        <dbReference type="ARBA" id="ARBA00022833"/>
    </source>
</evidence>
<dbReference type="Pfam" id="PF08264">
    <property type="entry name" value="Anticodon_1"/>
    <property type="match status" value="1"/>
</dbReference>
<dbReference type="InterPro" id="IPR009080">
    <property type="entry name" value="tRNAsynth_Ia_anticodon-bd"/>
</dbReference>
<comment type="caution">
    <text evidence="15">The sequence shown here is derived from an EMBL/GenBank/DDBJ whole genome shotgun (WGS) entry which is preliminary data.</text>
</comment>
<dbReference type="FunFam" id="3.40.50.620:FF:000092">
    <property type="entry name" value="Isoleucine--tRNA ligase"/>
    <property type="match status" value="1"/>
</dbReference>
<dbReference type="EMBL" id="QPGR01000007">
    <property type="protein sequence ID" value="TBR81144.1"/>
    <property type="molecule type" value="Genomic_DNA"/>
</dbReference>
<keyword evidence="3 12" id="KW-0436">Ligase</keyword>
<protein>
    <recommendedName>
        <fullName evidence="12">Isoleucine--tRNA ligase</fullName>
        <ecNumber evidence="12">6.1.1.5</ecNumber>
    </recommendedName>
    <alternativeName>
        <fullName evidence="12">Isoleucyl-tRNA synthetase</fullName>
        <shortName evidence="12">IleRS</shortName>
    </alternativeName>
</protein>
<feature type="short sequence motif" description="'HIGH' region" evidence="12">
    <location>
        <begin position="59"/>
        <end position="69"/>
    </location>
</feature>
<dbReference type="InterPro" id="IPR001412">
    <property type="entry name" value="aa-tRNA-synth_I_CS"/>
</dbReference>
<dbReference type="Gene3D" id="1.10.730.20">
    <property type="match status" value="1"/>
</dbReference>
<dbReference type="GO" id="GO:0005829">
    <property type="term" value="C:cytosol"/>
    <property type="evidence" value="ECO:0007669"/>
    <property type="project" value="TreeGrafter"/>
</dbReference>
<keyword evidence="6 12" id="KW-0862">Zinc</keyword>
<organism evidence="15 16">
    <name type="scientific">Campylobacter novaezeelandiae</name>
    <dbReference type="NCBI Taxonomy" id="2267891"/>
    <lineage>
        <taxon>Bacteria</taxon>
        <taxon>Pseudomonadati</taxon>
        <taxon>Campylobacterota</taxon>
        <taxon>Epsilonproteobacteria</taxon>
        <taxon>Campylobacterales</taxon>
        <taxon>Campylobacteraceae</taxon>
        <taxon>Campylobacter</taxon>
    </lineage>
</organism>
<feature type="binding site" evidence="12">
    <location>
        <position position="894"/>
    </location>
    <ligand>
        <name>Zn(2+)</name>
        <dbReference type="ChEBI" id="CHEBI:29105"/>
    </ligand>
</feature>
<feature type="binding site" evidence="12">
    <location>
        <position position="909"/>
    </location>
    <ligand>
        <name>Zn(2+)</name>
        <dbReference type="ChEBI" id="CHEBI:29105"/>
    </ligand>
</feature>
<dbReference type="GO" id="GO:0004822">
    <property type="term" value="F:isoleucine-tRNA ligase activity"/>
    <property type="evidence" value="ECO:0007669"/>
    <property type="project" value="UniProtKB-UniRule"/>
</dbReference>
<dbReference type="InterPro" id="IPR002301">
    <property type="entry name" value="Ile-tRNA-ligase"/>
</dbReference>
<comment type="domain">
    <text evidence="12">IleRS has two distinct active sites: one for aminoacylation and one for editing. The misactivated valine is translocated from the active site to the editing site, which sterically excludes the correctly activated isoleucine. The single editing site contains two valyl binding pockets, one specific for each substrate (Val-AMP or Val-tRNA(Ile)).</text>
</comment>
<evidence type="ECO:0000256" key="5">
    <source>
        <dbReference type="ARBA" id="ARBA00022741"/>
    </source>
</evidence>
<dbReference type="Gene3D" id="3.90.740.10">
    <property type="entry name" value="Valyl/Leucyl/Isoleucyl-tRNA synthetase, editing domain"/>
    <property type="match status" value="1"/>
</dbReference>
<comment type="catalytic activity">
    <reaction evidence="11 12">
        <text>tRNA(Ile) + L-isoleucine + ATP = L-isoleucyl-tRNA(Ile) + AMP + diphosphate</text>
        <dbReference type="Rhea" id="RHEA:11060"/>
        <dbReference type="Rhea" id="RHEA-COMP:9666"/>
        <dbReference type="Rhea" id="RHEA-COMP:9695"/>
        <dbReference type="ChEBI" id="CHEBI:30616"/>
        <dbReference type="ChEBI" id="CHEBI:33019"/>
        <dbReference type="ChEBI" id="CHEBI:58045"/>
        <dbReference type="ChEBI" id="CHEBI:78442"/>
        <dbReference type="ChEBI" id="CHEBI:78528"/>
        <dbReference type="ChEBI" id="CHEBI:456215"/>
        <dbReference type="EC" id="6.1.1.5"/>
    </reaction>
</comment>
<gene>
    <name evidence="12" type="primary">ileS</name>
    <name evidence="15" type="ORF">DU473_04900</name>
</gene>
<keyword evidence="4 12" id="KW-0479">Metal-binding</keyword>